<dbReference type="GO" id="GO:0004553">
    <property type="term" value="F:hydrolase activity, hydrolyzing O-glycosyl compounds"/>
    <property type="evidence" value="ECO:0007669"/>
    <property type="project" value="InterPro"/>
</dbReference>
<proteinExistence type="inferred from homology"/>
<evidence type="ECO:0000256" key="1">
    <source>
        <dbReference type="ARBA" id="ARBA00009865"/>
    </source>
</evidence>
<dbReference type="Gene3D" id="2.115.10.20">
    <property type="entry name" value="Glycosyl hydrolase domain, family 43"/>
    <property type="match status" value="1"/>
</dbReference>
<evidence type="ECO:0000313" key="9">
    <source>
        <dbReference type="Proteomes" id="UP000248326"/>
    </source>
</evidence>
<sequence>MKPRLLLFCTASLTVAASLALAGGAGPRLPAPPARTAPPVAPASPATVTRTFTNPVIPDDFPDPFILRVGKTYYAYGTNTGGVDLPVRKSNDLVNWQLVGEGFGRLGNWATGGFTWAPEVMAVKNGYTLYYTARHTDSGRQCIGVATSKSPEGPFRDESSKPLVCQLDQGGSIDASPLVDSDGKRYLYWKNDGNCCSLLTAIYVQQLSDDGLKLLGQPKDLIYNGALWEGNLIEAPNVYKRGSTYYLFYSAADYNSDTYSVGYATATSPTGPFRKQSRDLPWLFTKGALSGPGGQGVITDGAGQTWMYYHGWTTGQIGYEAGGVRSMRLDKLTFDASGKPVLNPTTTRTVAPAPLR</sequence>
<evidence type="ECO:0000256" key="6">
    <source>
        <dbReference type="RuleBase" id="RU361187"/>
    </source>
</evidence>
<protein>
    <submittedName>
        <fullName evidence="8">Glycosyl hydrolase family 43</fullName>
    </submittedName>
</protein>
<dbReference type="GO" id="GO:0005975">
    <property type="term" value="P:carbohydrate metabolic process"/>
    <property type="evidence" value="ECO:0007669"/>
    <property type="project" value="InterPro"/>
</dbReference>
<dbReference type="Proteomes" id="UP000248326">
    <property type="component" value="Unassembled WGS sequence"/>
</dbReference>
<evidence type="ECO:0000256" key="2">
    <source>
        <dbReference type="ARBA" id="ARBA00022801"/>
    </source>
</evidence>
<dbReference type="InterPro" id="IPR051795">
    <property type="entry name" value="Glycosyl_Hydrlase_43"/>
</dbReference>
<dbReference type="PANTHER" id="PTHR42812">
    <property type="entry name" value="BETA-XYLOSIDASE"/>
    <property type="match status" value="1"/>
</dbReference>
<evidence type="ECO:0000313" key="8">
    <source>
        <dbReference type="EMBL" id="PYE56527.1"/>
    </source>
</evidence>
<comment type="similarity">
    <text evidence="1 6">Belongs to the glycosyl hydrolase 43 family.</text>
</comment>
<dbReference type="OrthoDB" id="273314at2"/>
<keyword evidence="3 6" id="KW-0326">Glycosidase</keyword>
<keyword evidence="9" id="KW-1185">Reference proteome</keyword>
<dbReference type="InterPro" id="IPR006710">
    <property type="entry name" value="Glyco_hydro_43"/>
</dbReference>
<dbReference type="PANTHER" id="PTHR42812:SF5">
    <property type="entry name" value="ENDO-ARABINASE"/>
    <property type="match status" value="1"/>
</dbReference>
<keyword evidence="2 6" id="KW-0378">Hydrolase</keyword>
<evidence type="ECO:0000256" key="4">
    <source>
        <dbReference type="PIRSR" id="PIRSR606710-1"/>
    </source>
</evidence>
<dbReference type="InterPro" id="IPR023296">
    <property type="entry name" value="Glyco_hydro_beta-prop_sf"/>
</dbReference>
<comment type="caution">
    <text evidence="8">The sequence shown here is derived from an EMBL/GenBank/DDBJ whole genome shotgun (WGS) entry which is preliminary data.</text>
</comment>
<name>A0A318SFF5_9DEIO</name>
<dbReference type="CDD" id="cd08999">
    <property type="entry name" value="GH43_ABN-like"/>
    <property type="match status" value="1"/>
</dbReference>
<dbReference type="Pfam" id="PF04616">
    <property type="entry name" value="Glyco_hydro_43"/>
    <property type="match status" value="1"/>
</dbReference>
<feature type="chain" id="PRO_5016355363" evidence="7">
    <location>
        <begin position="23"/>
        <end position="356"/>
    </location>
</feature>
<reference evidence="8 9" key="1">
    <citation type="submission" date="2018-06" db="EMBL/GenBank/DDBJ databases">
        <title>Genomic Encyclopedia of Type Strains, Phase IV (KMG-IV): sequencing the most valuable type-strain genomes for metagenomic binning, comparative biology and taxonomic classification.</title>
        <authorList>
            <person name="Goeker M."/>
        </authorList>
    </citation>
    <scope>NUCLEOTIDE SEQUENCE [LARGE SCALE GENOMIC DNA]</scope>
    <source>
        <strain evidence="8 9">DSM 18048</strain>
    </source>
</reference>
<feature type="site" description="Important for catalytic activity, responsible for pKa modulation of the active site Glu and correct orientation of both the proton donor and substrate" evidence="5">
    <location>
        <position position="174"/>
    </location>
</feature>
<dbReference type="AlphaFoldDB" id="A0A318SFF5"/>
<evidence type="ECO:0000256" key="3">
    <source>
        <dbReference type="ARBA" id="ARBA00023295"/>
    </source>
</evidence>
<accession>A0A318SFF5</accession>
<feature type="signal peptide" evidence="7">
    <location>
        <begin position="1"/>
        <end position="22"/>
    </location>
</feature>
<feature type="active site" description="Proton donor" evidence="4">
    <location>
        <position position="234"/>
    </location>
</feature>
<evidence type="ECO:0000256" key="5">
    <source>
        <dbReference type="PIRSR" id="PIRSR606710-2"/>
    </source>
</evidence>
<evidence type="ECO:0000256" key="7">
    <source>
        <dbReference type="SAM" id="SignalP"/>
    </source>
</evidence>
<organism evidence="8 9">
    <name type="scientific">Deinococcus yavapaiensis KR-236</name>
    <dbReference type="NCBI Taxonomy" id="694435"/>
    <lineage>
        <taxon>Bacteria</taxon>
        <taxon>Thermotogati</taxon>
        <taxon>Deinococcota</taxon>
        <taxon>Deinococci</taxon>
        <taxon>Deinococcales</taxon>
        <taxon>Deinococcaceae</taxon>
        <taxon>Deinococcus</taxon>
    </lineage>
</organism>
<dbReference type="EMBL" id="QJSX01000001">
    <property type="protein sequence ID" value="PYE56527.1"/>
    <property type="molecule type" value="Genomic_DNA"/>
</dbReference>
<gene>
    <name evidence="8" type="ORF">DES52_101331</name>
</gene>
<dbReference type="RefSeq" id="WP_110885007.1">
    <property type="nucleotide sequence ID" value="NZ_QJSX01000001.1"/>
</dbReference>
<keyword evidence="7" id="KW-0732">Signal</keyword>
<dbReference type="SUPFAM" id="SSF75005">
    <property type="entry name" value="Arabinanase/levansucrase/invertase"/>
    <property type="match status" value="1"/>
</dbReference>
<feature type="active site" description="Proton acceptor" evidence="4">
    <location>
        <position position="63"/>
    </location>
</feature>